<comment type="caution">
    <text evidence="2">The sequence shown here is derived from an EMBL/GenBank/DDBJ whole genome shotgun (WGS) entry which is preliminary data.</text>
</comment>
<reference evidence="2 3" key="1">
    <citation type="submission" date="2023-12" db="EMBL/GenBank/DDBJ databases">
        <title>Streptomyces sp. V4-01.</title>
        <authorList>
            <person name="Somphong A."/>
            <person name="Phongsopitanun W."/>
        </authorList>
    </citation>
    <scope>NUCLEOTIDE SEQUENCE [LARGE SCALE GENOMIC DNA]</scope>
    <source>
        <strain evidence="2 3">V4-01</strain>
    </source>
</reference>
<organism evidence="2 3">
    <name type="scientific">Actinacidiphila polyblastidii</name>
    <dbReference type="NCBI Taxonomy" id="3110430"/>
    <lineage>
        <taxon>Bacteria</taxon>
        <taxon>Bacillati</taxon>
        <taxon>Actinomycetota</taxon>
        <taxon>Actinomycetes</taxon>
        <taxon>Kitasatosporales</taxon>
        <taxon>Streptomycetaceae</taxon>
        <taxon>Actinacidiphila</taxon>
    </lineage>
</organism>
<dbReference type="RefSeq" id="WP_330792909.1">
    <property type="nucleotide sequence ID" value="NZ_JAZEWV010000002.1"/>
</dbReference>
<protein>
    <submittedName>
        <fullName evidence="2">Uncharacterized protein</fullName>
    </submittedName>
</protein>
<accession>A0ABU7P5E1</accession>
<dbReference type="EMBL" id="JAZEWV010000002">
    <property type="protein sequence ID" value="MEE4541014.1"/>
    <property type="molecule type" value="Genomic_DNA"/>
</dbReference>
<name>A0ABU7P5E1_9ACTN</name>
<feature type="region of interest" description="Disordered" evidence="1">
    <location>
        <begin position="1"/>
        <end position="35"/>
    </location>
</feature>
<proteinExistence type="predicted"/>
<dbReference type="Proteomes" id="UP001344658">
    <property type="component" value="Unassembled WGS sequence"/>
</dbReference>
<evidence type="ECO:0000313" key="2">
    <source>
        <dbReference type="EMBL" id="MEE4541014.1"/>
    </source>
</evidence>
<evidence type="ECO:0000313" key="3">
    <source>
        <dbReference type="Proteomes" id="UP001344658"/>
    </source>
</evidence>
<sequence length="52" mass="5500">MQATDPAPTQPSPAPTIGTPAEQSTHREPAPTPAEHVAAFRQQRPGDCVTDH</sequence>
<gene>
    <name evidence="2" type="ORF">V2S66_03400</name>
</gene>
<evidence type="ECO:0000256" key="1">
    <source>
        <dbReference type="SAM" id="MobiDB-lite"/>
    </source>
</evidence>
<keyword evidence="3" id="KW-1185">Reference proteome</keyword>